<dbReference type="EMBL" id="AZIL01001681">
    <property type="protein sequence ID" value="EWM23416.1"/>
    <property type="molecule type" value="Genomic_DNA"/>
</dbReference>
<name>W7TSB3_9STRA</name>
<dbReference type="OrthoDB" id="38595at2759"/>
<protein>
    <submittedName>
        <fullName evidence="1">Uncharacterized protein</fullName>
    </submittedName>
</protein>
<gene>
    <name evidence="1" type="ORF">Naga_100077g10</name>
</gene>
<evidence type="ECO:0000313" key="2">
    <source>
        <dbReference type="Proteomes" id="UP000019335"/>
    </source>
</evidence>
<organism evidence="1 2">
    <name type="scientific">Nannochloropsis gaditana</name>
    <dbReference type="NCBI Taxonomy" id="72520"/>
    <lineage>
        <taxon>Eukaryota</taxon>
        <taxon>Sar</taxon>
        <taxon>Stramenopiles</taxon>
        <taxon>Ochrophyta</taxon>
        <taxon>Eustigmatophyceae</taxon>
        <taxon>Eustigmatales</taxon>
        <taxon>Monodopsidaceae</taxon>
        <taxon>Nannochloropsis</taxon>
    </lineage>
</organism>
<evidence type="ECO:0000313" key="1">
    <source>
        <dbReference type="EMBL" id="EWM23416.1"/>
    </source>
</evidence>
<accession>W7TSB3</accession>
<sequence>MSGSMKPYKWFSGTSGWIHELLAKLPKDMQTKIRSWALFRPDDINDLYPFPRNRISYPGVERIKGYRYPAPGSRPKVNVPQSESDDKLYDIKYFDHDTRRRPAEVFSWSPDFKRVALPDSPEPAKLMGSPGNKNPAVLAYDPTGLRSAMSATNQELEKALDRAMPNHNVRYAWQGEEEQIVKDCEAKGLPVPPGKRAKFAVPAMATQRRW</sequence>
<dbReference type="Proteomes" id="UP000019335">
    <property type="component" value="Chromosome 17"/>
</dbReference>
<reference evidence="1 2" key="1">
    <citation type="journal article" date="2014" name="Mol. Plant">
        <title>Chromosome Scale Genome Assembly and Transcriptome Profiling of Nannochloropsis gaditana in Nitrogen Depletion.</title>
        <authorList>
            <person name="Corteggiani Carpinelli E."/>
            <person name="Telatin A."/>
            <person name="Vitulo N."/>
            <person name="Forcato C."/>
            <person name="D'Angelo M."/>
            <person name="Schiavon R."/>
            <person name="Vezzi A."/>
            <person name="Giacometti G.M."/>
            <person name="Morosinotto T."/>
            <person name="Valle G."/>
        </authorList>
    </citation>
    <scope>NUCLEOTIDE SEQUENCE [LARGE SCALE GENOMIC DNA]</scope>
    <source>
        <strain evidence="1 2">B-31</strain>
    </source>
</reference>
<dbReference type="AlphaFoldDB" id="W7TSB3"/>
<keyword evidence="2" id="KW-1185">Reference proteome</keyword>
<comment type="caution">
    <text evidence="1">The sequence shown here is derived from an EMBL/GenBank/DDBJ whole genome shotgun (WGS) entry which is preliminary data.</text>
</comment>
<proteinExistence type="predicted"/>